<dbReference type="InParanoid" id="A0A067R4W7"/>
<protein>
    <submittedName>
        <fullName evidence="1">Uncharacterized protein</fullName>
    </submittedName>
</protein>
<accession>A0A067R4W7</accession>
<evidence type="ECO:0000313" key="2">
    <source>
        <dbReference type="Proteomes" id="UP000027135"/>
    </source>
</evidence>
<proteinExistence type="predicted"/>
<dbReference type="AlphaFoldDB" id="A0A067R4W7"/>
<evidence type="ECO:0000313" key="1">
    <source>
        <dbReference type="EMBL" id="KDR18304.1"/>
    </source>
</evidence>
<name>A0A067R4W7_ZOONE</name>
<reference evidence="1 2" key="1">
    <citation type="journal article" date="2014" name="Nat. Commun.">
        <title>Molecular traces of alternative social organization in a termite genome.</title>
        <authorList>
            <person name="Terrapon N."/>
            <person name="Li C."/>
            <person name="Robertson H.M."/>
            <person name="Ji L."/>
            <person name="Meng X."/>
            <person name="Booth W."/>
            <person name="Chen Z."/>
            <person name="Childers C.P."/>
            <person name="Glastad K.M."/>
            <person name="Gokhale K."/>
            <person name="Gowin J."/>
            <person name="Gronenberg W."/>
            <person name="Hermansen R.A."/>
            <person name="Hu H."/>
            <person name="Hunt B.G."/>
            <person name="Huylmans A.K."/>
            <person name="Khalil S.M."/>
            <person name="Mitchell R.D."/>
            <person name="Munoz-Torres M.C."/>
            <person name="Mustard J.A."/>
            <person name="Pan H."/>
            <person name="Reese J.T."/>
            <person name="Scharf M.E."/>
            <person name="Sun F."/>
            <person name="Vogel H."/>
            <person name="Xiao J."/>
            <person name="Yang W."/>
            <person name="Yang Z."/>
            <person name="Yang Z."/>
            <person name="Zhou J."/>
            <person name="Zhu J."/>
            <person name="Brent C.S."/>
            <person name="Elsik C.G."/>
            <person name="Goodisman M.A."/>
            <person name="Liberles D.A."/>
            <person name="Roe R.M."/>
            <person name="Vargo E.L."/>
            <person name="Vilcinskas A."/>
            <person name="Wang J."/>
            <person name="Bornberg-Bauer E."/>
            <person name="Korb J."/>
            <person name="Zhang G."/>
            <person name="Liebig J."/>
        </authorList>
    </citation>
    <scope>NUCLEOTIDE SEQUENCE [LARGE SCALE GENOMIC DNA]</scope>
    <source>
        <tissue evidence="1">Whole organism</tissue>
    </source>
</reference>
<gene>
    <name evidence="1" type="ORF">L798_07798</name>
</gene>
<dbReference type="Proteomes" id="UP000027135">
    <property type="component" value="Unassembled WGS sequence"/>
</dbReference>
<dbReference type="EMBL" id="KK852694">
    <property type="protein sequence ID" value="KDR18304.1"/>
    <property type="molecule type" value="Genomic_DNA"/>
</dbReference>
<sequence>MFLYYGYFRKSAVERILQRRLQNNLDEQDLATGPYYHTCVWKRKQESEALLKVQAVSHRHHHSTGPLRCFRQPRAGQRRQRRLAFSI</sequence>
<organism evidence="1 2">
    <name type="scientific">Zootermopsis nevadensis</name>
    <name type="common">Dampwood termite</name>
    <dbReference type="NCBI Taxonomy" id="136037"/>
    <lineage>
        <taxon>Eukaryota</taxon>
        <taxon>Metazoa</taxon>
        <taxon>Ecdysozoa</taxon>
        <taxon>Arthropoda</taxon>
        <taxon>Hexapoda</taxon>
        <taxon>Insecta</taxon>
        <taxon>Pterygota</taxon>
        <taxon>Neoptera</taxon>
        <taxon>Polyneoptera</taxon>
        <taxon>Dictyoptera</taxon>
        <taxon>Blattodea</taxon>
        <taxon>Blattoidea</taxon>
        <taxon>Termitoidae</taxon>
        <taxon>Termopsidae</taxon>
        <taxon>Zootermopsis</taxon>
    </lineage>
</organism>
<keyword evidence="2" id="KW-1185">Reference proteome</keyword>